<keyword evidence="5 16" id="KW-0812">Transmembrane</keyword>
<dbReference type="Pfam" id="PF00361">
    <property type="entry name" value="Proton_antipo_M"/>
    <property type="match status" value="2"/>
</dbReference>
<dbReference type="Pfam" id="PF19530">
    <property type="entry name" value="Ndh2_N"/>
    <property type="match status" value="1"/>
</dbReference>
<dbReference type="GO" id="GO:0016655">
    <property type="term" value="F:oxidoreductase activity, acting on NAD(P)H, quinone or similar compound as acceptor"/>
    <property type="evidence" value="ECO:0007669"/>
    <property type="project" value="UniProtKB-UniRule"/>
</dbReference>
<keyword evidence="11 16" id="KW-0520">NAD</keyword>
<comment type="catalytic activity">
    <reaction evidence="14 16">
        <text>a plastoquinone + NADPH + (n+1) H(+)(in) = a plastoquinol + NADP(+) + n H(+)(out)</text>
        <dbReference type="Rhea" id="RHEA:42612"/>
        <dbReference type="Rhea" id="RHEA-COMP:9561"/>
        <dbReference type="Rhea" id="RHEA-COMP:9562"/>
        <dbReference type="ChEBI" id="CHEBI:15378"/>
        <dbReference type="ChEBI" id="CHEBI:17757"/>
        <dbReference type="ChEBI" id="CHEBI:57783"/>
        <dbReference type="ChEBI" id="CHEBI:58349"/>
        <dbReference type="ChEBI" id="CHEBI:62192"/>
    </reaction>
</comment>
<dbReference type="InterPro" id="IPR010096">
    <property type="entry name" value="NADH-Q_OxRdtase_suN/2"/>
</dbReference>
<keyword evidence="4 19" id="KW-0934">Plastid</keyword>
<feature type="transmembrane region" description="Helical" evidence="16">
    <location>
        <begin position="381"/>
        <end position="405"/>
    </location>
</feature>
<evidence type="ECO:0000256" key="4">
    <source>
        <dbReference type="ARBA" id="ARBA00022640"/>
    </source>
</evidence>
<feature type="transmembrane region" description="Helical" evidence="16">
    <location>
        <begin position="225"/>
        <end position="244"/>
    </location>
</feature>
<evidence type="ECO:0000256" key="3">
    <source>
        <dbReference type="ARBA" id="ARBA00022528"/>
    </source>
</evidence>
<feature type="transmembrane region" description="Helical" evidence="16">
    <location>
        <begin position="183"/>
        <end position="205"/>
    </location>
</feature>
<keyword evidence="9 16" id="KW-1278">Translocase</keyword>
<dbReference type="EC" id="7.1.1.-" evidence="16"/>
<dbReference type="GO" id="GO:0019684">
    <property type="term" value="P:photosynthesis, light reaction"/>
    <property type="evidence" value="ECO:0007669"/>
    <property type="project" value="UniProtKB-UniRule"/>
</dbReference>
<evidence type="ECO:0000256" key="9">
    <source>
        <dbReference type="ARBA" id="ARBA00022967"/>
    </source>
</evidence>
<name>A0A6F8FM72_9GENT</name>
<evidence type="ECO:0000259" key="18">
    <source>
        <dbReference type="Pfam" id="PF19530"/>
    </source>
</evidence>
<keyword evidence="6 16" id="KW-0874">Quinone</keyword>
<dbReference type="GO" id="GO:0048038">
    <property type="term" value="F:quinone binding"/>
    <property type="evidence" value="ECO:0007669"/>
    <property type="project" value="UniProtKB-KW"/>
</dbReference>
<evidence type="ECO:0000256" key="15">
    <source>
        <dbReference type="ARBA" id="ARBA00048026"/>
    </source>
</evidence>
<protein>
    <recommendedName>
        <fullName evidence="16">NAD(P)H-quinone oxidoreductase subunit 2, chloroplastic</fullName>
        <ecNumber evidence="16">7.1.1.-</ecNumber>
    </recommendedName>
    <alternativeName>
        <fullName evidence="16">NAD(P)H dehydrogenase, subunit 2</fullName>
    </alternativeName>
    <alternativeName>
        <fullName evidence="16">NADH-plastoquinone oxidoreductase subunit 2</fullName>
    </alternativeName>
</protein>
<evidence type="ECO:0000256" key="16">
    <source>
        <dbReference type="HAMAP-Rule" id="MF_00445"/>
    </source>
</evidence>
<comment type="subunit">
    <text evidence="16">NDH is composed of at least 16 different subunits, 5 of which are encoded in the nucleus.</text>
</comment>
<feature type="transmembrane region" description="Helical" evidence="16">
    <location>
        <begin position="329"/>
        <end position="349"/>
    </location>
</feature>
<feature type="transmembrane region" description="Helical" evidence="16">
    <location>
        <begin position="60"/>
        <end position="81"/>
    </location>
</feature>
<feature type="domain" description="NADH:quinone oxidoreductase/Mrp antiporter transmembrane" evidence="17">
    <location>
        <begin position="285"/>
        <end position="475"/>
    </location>
</feature>
<evidence type="ECO:0000256" key="13">
    <source>
        <dbReference type="ARBA" id="ARBA00023136"/>
    </source>
</evidence>
<feature type="domain" description="NADH:quinone oxidoreductase/Mrp antiporter transmembrane" evidence="17">
    <location>
        <begin position="148"/>
        <end position="261"/>
    </location>
</feature>
<evidence type="ECO:0000256" key="1">
    <source>
        <dbReference type="ARBA" id="ARBA00004141"/>
    </source>
</evidence>
<organism evidence="19">
    <name type="scientific">Steenisia pleurocarpa</name>
    <dbReference type="NCBI Taxonomy" id="353854"/>
    <lineage>
        <taxon>Eukaryota</taxon>
        <taxon>Viridiplantae</taxon>
        <taxon>Streptophyta</taxon>
        <taxon>Embryophyta</taxon>
        <taxon>Tracheophyta</taxon>
        <taxon>Spermatophyta</taxon>
        <taxon>Magnoliopsida</taxon>
        <taxon>eudicotyledons</taxon>
        <taxon>Gunneridae</taxon>
        <taxon>Pentapetalae</taxon>
        <taxon>asterids</taxon>
        <taxon>lamiids</taxon>
        <taxon>Gentianales</taxon>
        <taxon>Rubiaceae</taxon>
        <taxon>Ixoroideae</taxon>
        <taxon>Steenisieae</taxon>
        <taxon>Steenisia</taxon>
    </lineage>
</organism>
<dbReference type="GO" id="GO:0008137">
    <property type="term" value="F:NADH dehydrogenase (ubiquinone) activity"/>
    <property type="evidence" value="ECO:0007669"/>
    <property type="project" value="InterPro"/>
</dbReference>
<keyword evidence="12 16" id="KW-0793">Thylakoid</keyword>
<accession>A0A6F8FM72</accession>
<evidence type="ECO:0000256" key="10">
    <source>
        <dbReference type="ARBA" id="ARBA00022989"/>
    </source>
</evidence>
<comment type="function">
    <text evidence="16">NDH shuttles electrons from NAD(P)H:plastoquinone, via FMN and iron-sulfur (Fe-S) centers, to quinones in the photosynthetic chain and possibly in a chloroplast respiratory chain. The immediate electron acceptor for the enzyme in this species is believed to be plastoquinone. Couples the redox reaction to proton translocation, and thus conserves the redox energy in a proton gradient.</text>
</comment>
<evidence type="ECO:0000259" key="17">
    <source>
        <dbReference type="Pfam" id="PF00361"/>
    </source>
</evidence>
<comment type="subcellular location">
    <subcellularLocation>
        <location evidence="1">Membrane</location>
        <topology evidence="1">Multi-pass membrane protein</topology>
    </subcellularLocation>
    <subcellularLocation>
        <location evidence="16">Plastid</location>
        <location evidence="16">Chloroplast thylakoid membrane</location>
        <topology evidence="16">Multi-pass membrane protein</topology>
    </subcellularLocation>
</comment>
<reference evidence="19" key="2">
    <citation type="journal article" date="2020" name="Zhi Wu Fen Lei Xue Bao">
        <title>Conflicting phylogenetic signals in genomic data of the coffee family (Rubiaceae).</title>
        <authorList>
            <person name="Wikstroem N."/>
            <person name="Bremer B."/>
            <person name="Rydin C."/>
        </authorList>
    </citation>
    <scope>NUCLEOTIDE SEQUENCE</scope>
</reference>
<feature type="transmembrane region" description="Helical" evidence="16">
    <location>
        <begin position="101"/>
        <end position="121"/>
    </location>
</feature>
<dbReference type="PANTHER" id="PTHR22773">
    <property type="entry name" value="NADH DEHYDROGENASE"/>
    <property type="match status" value="1"/>
</dbReference>
<dbReference type="InterPro" id="IPR001750">
    <property type="entry name" value="ND/Mrp_TM"/>
</dbReference>
<feature type="transmembrane region" description="Helical" evidence="16">
    <location>
        <begin position="426"/>
        <end position="448"/>
    </location>
</feature>
<keyword evidence="13 16" id="KW-0472">Membrane</keyword>
<dbReference type="GO" id="GO:0009535">
    <property type="term" value="C:chloroplast thylakoid membrane"/>
    <property type="evidence" value="ECO:0007669"/>
    <property type="project" value="UniProtKB-SubCell"/>
</dbReference>
<keyword evidence="10 16" id="KW-1133">Transmembrane helix</keyword>
<feature type="transmembrane region" description="Helical" evidence="16">
    <location>
        <begin position="513"/>
        <end position="538"/>
    </location>
</feature>
<evidence type="ECO:0000256" key="14">
    <source>
        <dbReference type="ARBA" id="ARBA00047726"/>
    </source>
</evidence>
<feature type="transmembrane region" description="Helical" evidence="16">
    <location>
        <begin position="460"/>
        <end position="481"/>
    </location>
</feature>
<keyword evidence="8 16" id="KW-0618">Plastoquinone</keyword>
<evidence type="ECO:0000256" key="12">
    <source>
        <dbReference type="ARBA" id="ARBA00023078"/>
    </source>
</evidence>
<evidence type="ECO:0000313" key="19">
    <source>
        <dbReference type="EMBL" id="ATL62890.1"/>
    </source>
</evidence>
<comment type="similarity">
    <text evidence="16">Belongs to the complex I subunit 2 family.</text>
</comment>
<dbReference type="HAMAP" id="MF_00445">
    <property type="entry name" value="NDH1_NuoN_1"/>
    <property type="match status" value="1"/>
</dbReference>
<sequence>MIWHVQNENFILDSTRIFMKAFHLLLFDGSLIFPECILIFGLILLLMIDSTSDQDQKDIPWLYFISSTSLVMSITALLLRWREEPMISFSGNFQTNNFNEIFQFLILLCSTLCIPLSVEYIECTEMAITEFLLFVLTATLGGMFLCGANDFITIFVAPECFSLCSYLLSGYTKKDVRSNEATMKYLLMGGASSSILVHGFSWLYGSSGGEIELQEIVNGLINTQMYNSPGISIALIFITVGIGFKLSPAPSHQWTPDVYEGVRFVREIPTSLSISEMFGFFKTPWTCRREMLSPTPVVAFLSVTSKVAASASATRIFDIPFYFSSNGWHLLLEILAILSMILGNLIAITQTSMKRMLAYSSIGQIGYVIIGIIVGDSNDGYASMITYMLFYISMNLGTFACIVLFGLRTGTDNIRDYAGLYTKDPFLALSLALCLLSLGGLPPLAGFFGKLYLFWCGWQAGLYFLVLIGLLTSVVSIYYYLKIIKLLMTGRNQEITPHVRNYRRSPLRSNNSIELSMIVCVIASTIPGISMNPIIAIAQDTLF</sequence>
<feature type="transmembrane region" description="Helical" evidence="16">
    <location>
        <begin position="22"/>
        <end position="48"/>
    </location>
</feature>
<keyword evidence="3 19" id="KW-0150">Chloroplast</keyword>
<dbReference type="GO" id="GO:0042773">
    <property type="term" value="P:ATP synthesis coupled electron transport"/>
    <property type="evidence" value="ECO:0007669"/>
    <property type="project" value="InterPro"/>
</dbReference>
<evidence type="ECO:0000256" key="5">
    <source>
        <dbReference type="ARBA" id="ARBA00022692"/>
    </source>
</evidence>
<evidence type="ECO:0000256" key="7">
    <source>
        <dbReference type="ARBA" id="ARBA00022857"/>
    </source>
</evidence>
<dbReference type="InterPro" id="IPR045693">
    <property type="entry name" value="Ndh2_N"/>
</dbReference>
<dbReference type="EMBL" id="KY378709">
    <property type="protein sequence ID" value="ATL62890.1"/>
    <property type="molecule type" value="Genomic_DNA"/>
</dbReference>
<keyword evidence="2 16" id="KW-0813">Transport</keyword>
<evidence type="ECO:0000256" key="8">
    <source>
        <dbReference type="ARBA" id="ARBA00022957"/>
    </source>
</evidence>
<proteinExistence type="inferred from homology"/>
<keyword evidence="7 16" id="KW-0521">NADP</keyword>
<feature type="transmembrane region" description="Helical" evidence="16">
    <location>
        <begin position="356"/>
        <end position="375"/>
    </location>
</feature>
<feature type="transmembrane region" description="Helical" evidence="16">
    <location>
        <begin position="128"/>
        <end position="145"/>
    </location>
</feature>
<gene>
    <name evidence="16 19" type="primary">ndhB</name>
</gene>
<evidence type="ECO:0000256" key="11">
    <source>
        <dbReference type="ARBA" id="ARBA00023027"/>
    </source>
</evidence>
<geneLocation type="chloroplast" evidence="19"/>
<dbReference type="AlphaFoldDB" id="A0A6F8FM72"/>
<evidence type="ECO:0000256" key="6">
    <source>
        <dbReference type="ARBA" id="ARBA00022719"/>
    </source>
</evidence>
<reference evidence="19" key="1">
    <citation type="submission" date="2016-12" db="EMBL/GenBank/DDBJ databases">
        <authorList>
            <person name="Wikstrom N."/>
        </authorList>
    </citation>
    <scope>NUCLEOTIDE SEQUENCE</scope>
</reference>
<feature type="domain" description="NAD(P)H-quinone oxidoreductase subunit 2 N-terminal" evidence="18">
    <location>
        <begin position="18"/>
        <end position="119"/>
    </location>
</feature>
<comment type="catalytic activity">
    <reaction evidence="15 16">
        <text>a plastoquinone + NADH + (n+1) H(+)(in) = a plastoquinol + NAD(+) + n H(+)(out)</text>
        <dbReference type="Rhea" id="RHEA:42608"/>
        <dbReference type="Rhea" id="RHEA-COMP:9561"/>
        <dbReference type="Rhea" id="RHEA-COMP:9562"/>
        <dbReference type="ChEBI" id="CHEBI:15378"/>
        <dbReference type="ChEBI" id="CHEBI:17757"/>
        <dbReference type="ChEBI" id="CHEBI:57540"/>
        <dbReference type="ChEBI" id="CHEBI:57945"/>
        <dbReference type="ChEBI" id="CHEBI:62192"/>
    </reaction>
</comment>
<evidence type="ECO:0000256" key="2">
    <source>
        <dbReference type="ARBA" id="ARBA00022448"/>
    </source>
</evidence>